<comment type="caution">
    <text evidence="6">The sequence shown here is derived from an EMBL/GenBank/DDBJ whole genome shotgun (WGS) entry which is preliminary data.</text>
</comment>
<sequence length="354" mass="39620">MAELLLSAFLPVLFDRLASSRLSDAEEKQLTDDNLQDLAYDVEDILDEFATQAFERKSMAEDPDQPGFSSKVKNTVPAACFSPITTIKFNSSMRSRIKEISNRLEELCKQRIELRLQLTPRAGGTSKSTAVQRRPPSSNVPTEHAVYGRDDDKAKILEMVFGDEPSVANFRVIPTVGMAEVGKTTLAREVYNDRAIEDFKFDIKAWVCVSDDFDVLTISRALLESITCKPCDLKTLNDMQIELKKALTGKKFFLVLDDVWNKNYNSWATLKAPFITGAPNSKIIVTTRNSHVASTMGPIQHCNLKALSNEDCWSVFLMHAFNDRDIVEHPISELFREKVFAKCGGLPPAVATLC</sequence>
<evidence type="ECO:0000256" key="2">
    <source>
        <dbReference type="SAM" id="Coils"/>
    </source>
</evidence>
<keyword evidence="1" id="KW-0611">Plant defense</keyword>
<dbReference type="SUPFAM" id="SSF52540">
    <property type="entry name" value="P-loop containing nucleoside triphosphate hydrolases"/>
    <property type="match status" value="1"/>
</dbReference>
<evidence type="ECO:0000256" key="3">
    <source>
        <dbReference type="SAM" id="MobiDB-lite"/>
    </source>
</evidence>
<feature type="region of interest" description="Disordered" evidence="3">
    <location>
        <begin position="123"/>
        <end position="144"/>
    </location>
</feature>
<protein>
    <recommendedName>
        <fullName evidence="5">NB-ARC domain-containing protein</fullName>
    </recommendedName>
</protein>
<feature type="chain" id="PRO_5042861634" description="NB-ARC domain-containing protein" evidence="4">
    <location>
        <begin position="21"/>
        <end position="354"/>
    </location>
</feature>
<accession>A0AAP0QMT3</accession>
<keyword evidence="4" id="KW-0732">Signal</keyword>
<dbReference type="Pfam" id="PF00931">
    <property type="entry name" value="NB-ARC"/>
    <property type="match status" value="1"/>
</dbReference>
<gene>
    <name evidence="6" type="ORF">WN944_015662</name>
</gene>
<dbReference type="FunFam" id="3.40.50.300:FF:001091">
    <property type="entry name" value="Probable disease resistance protein At1g61300"/>
    <property type="match status" value="1"/>
</dbReference>
<name>A0AAP0QMT3_9ROSI</name>
<dbReference type="GO" id="GO:0006952">
    <property type="term" value="P:defense response"/>
    <property type="evidence" value="ECO:0007669"/>
    <property type="project" value="UniProtKB-KW"/>
</dbReference>
<dbReference type="Gene3D" id="1.20.5.4130">
    <property type="match status" value="1"/>
</dbReference>
<proteinExistence type="predicted"/>
<organism evidence="6 7">
    <name type="scientific">Citrus x changshan-huyou</name>
    <dbReference type="NCBI Taxonomy" id="2935761"/>
    <lineage>
        <taxon>Eukaryota</taxon>
        <taxon>Viridiplantae</taxon>
        <taxon>Streptophyta</taxon>
        <taxon>Embryophyta</taxon>
        <taxon>Tracheophyta</taxon>
        <taxon>Spermatophyta</taxon>
        <taxon>Magnoliopsida</taxon>
        <taxon>eudicotyledons</taxon>
        <taxon>Gunneridae</taxon>
        <taxon>Pentapetalae</taxon>
        <taxon>rosids</taxon>
        <taxon>malvids</taxon>
        <taxon>Sapindales</taxon>
        <taxon>Rutaceae</taxon>
        <taxon>Aurantioideae</taxon>
        <taxon>Citrus</taxon>
    </lineage>
</organism>
<keyword evidence="7" id="KW-1185">Reference proteome</keyword>
<keyword evidence="2" id="KW-0175">Coiled coil</keyword>
<evidence type="ECO:0000256" key="1">
    <source>
        <dbReference type="ARBA" id="ARBA00022821"/>
    </source>
</evidence>
<dbReference type="InterPro" id="IPR027417">
    <property type="entry name" value="P-loop_NTPase"/>
</dbReference>
<dbReference type="EMBL" id="JBCGBO010000005">
    <property type="protein sequence ID" value="KAK9200464.1"/>
    <property type="molecule type" value="Genomic_DNA"/>
</dbReference>
<dbReference type="PANTHER" id="PTHR36766:SF51">
    <property type="entry name" value="DISEASE RESISTANCE RPP13-LIKE PROTEIN 1"/>
    <property type="match status" value="1"/>
</dbReference>
<dbReference type="GO" id="GO:0043531">
    <property type="term" value="F:ADP binding"/>
    <property type="evidence" value="ECO:0007669"/>
    <property type="project" value="InterPro"/>
</dbReference>
<feature type="domain" description="NB-ARC" evidence="5">
    <location>
        <begin position="155"/>
        <end position="323"/>
    </location>
</feature>
<feature type="signal peptide" evidence="4">
    <location>
        <begin position="1"/>
        <end position="20"/>
    </location>
</feature>
<reference evidence="6 7" key="1">
    <citation type="submission" date="2024-05" db="EMBL/GenBank/DDBJ databases">
        <title>Haplotype-resolved chromosome-level genome assembly of Huyou (Citrus changshanensis).</title>
        <authorList>
            <person name="Miao C."/>
            <person name="Chen W."/>
            <person name="Wu Y."/>
            <person name="Wang L."/>
            <person name="Zhao S."/>
            <person name="Grierson D."/>
            <person name="Xu C."/>
            <person name="Chen K."/>
        </authorList>
    </citation>
    <scope>NUCLEOTIDE SEQUENCE [LARGE SCALE GENOMIC DNA]</scope>
    <source>
        <strain evidence="6">01-14</strain>
        <tissue evidence="6">Leaf</tissue>
    </source>
</reference>
<feature type="coiled-coil region" evidence="2">
    <location>
        <begin position="90"/>
        <end position="117"/>
    </location>
</feature>
<dbReference type="Proteomes" id="UP001428341">
    <property type="component" value="Unassembled WGS sequence"/>
</dbReference>
<dbReference type="InterPro" id="IPR002182">
    <property type="entry name" value="NB-ARC"/>
</dbReference>
<dbReference type="PANTHER" id="PTHR36766">
    <property type="entry name" value="PLANT BROAD-SPECTRUM MILDEW RESISTANCE PROTEIN RPW8"/>
    <property type="match status" value="1"/>
</dbReference>
<evidence type="ECO:0000313" key="6">
    <source>
        <dbReference type="EMBL" id="KAK9200464.1"/>
    </source>
</evidence>
<evidence type="ECO:0000259" key="5">
    <source>
        <dbReference type="Pfam" id="PF00931"/>
    </source>
</evidence>
<dbReference type="Gene3D" id="3.40.50.300">
    <property type="entry name" value="P-loop containing nucleotide triphosphate hydrolases"/>
    <property type="match status" value="1"/>
</dbReference>
<dbReference type="PRINTS" id="PR00364">
    <property type="entry name" value="DISEASERSIST"/>
</dbReference>
<feature type="compositionally biased region" description="Polar residues" evidence="3">
    <location>
        <begin position="125"/>
        <end position="141"/>
    </location>
</feature>
<evidence type="ECO:0000313" key="7">
    <source>
        <dbReference type="Proteomes" id="UP001428341"/>
    </source>
</evidence>
<evidence type="ECO:0000256" key="4">
    <source>
        <dbReference type="SAM" id="SignalP"/>
    </source>
</evidence>
<dbReference type="AlphaFoldDB" id="A0AAP0QMT3"/>